<dbReference type="Proteomes" id="UP000191672">
    <property type="component" value="Unassembled WGS sequence"/>
</dbReference>
<feature type="transmembrane region" description="Helical" evidence="8">
    <location>
        <begin position="385"/>
        <end position="404"/>
    </location>
</feature>
<dbReference type="PROSITE" id="PS00217">
    <property type="entry name" value="SUGAR_TRANSPORT_2"/>
    <property type="match status" value="1"/>
</dbReference>
<accession>A0A1V6QH77</accession>
<feature type="transmembrane region" description="Helical" evidence="8">
    <location>
        <begin position="424"/>
        <end position="449"/>
    </location>
</feature>
<dbReference type="Gene3D" id="1.20.1250.20">
    <property type="entry name" value="MFS general substrate transporter like domains"/>
    <property type="match status" value="1"/>
</dbReference>
<evidence type="ECO:0000259" key="9">
    <source>
        <dbReference type="PROSITE" id="PS50850"/>
    </source>
</evidence>
<evidence type="ECO:0000256" key="7">
    <source>
        <dbReference type="RuleBase" id="RU003346"/>
    </source>
</evidence>
<feature type="transmembrane region" description="Helical" evidence="8">
    <location>
        <begin position="492"/>
        <end position="510"/>
    </location>
</feature>
<evidence type="ECO:0000256" key="3">
    <source>
        <dbReference type="ARBA" id="ARBA00022448"/>
    </source>
</evidence>
<feature type="transmembrane region" description="Helical" evidence="8">
    <location>
        <begin position="64"/>
        <end position="88"/>
    </location>
</feature>
<dbReference type="GO" id="GO:0005351">
    <property type="term" value="F:carbohydrate:proton symporter activity"/>
    <property type="evidence" value="ECO:0007669"/>
    <property type="project" value="TreeGrafter"/>
</dbReference>
<dbReference type="NCBIfam" id="TIGR00879">
    <property type="entry name" value="SP"/>
    <property type="match status" value="1"/>
</dbReference>
<dbReference type="OrthoDB" id="8120565at2759"/>
<keyword evidence="5 8" id="KW-1133">Transmembrane helix</keyword>
<dbReference type="AlphaFoldDB" id="A0A1V6QH77"/>
<evidence type="ECO:0000256" key="6">
    <source>
        <dbReference type="ARBA" id="ARBA00023136"/>
    </source>
</evidence>
<feature type="transmembrane region" description="Helical" evidence="8">
    <location>
        <begin position="226"/>
        <end position="245"/>
    </location>
</feature>
<dbReference type="InterPro" id="IPR003663">
    <property type="entry name" value="Sugar/inositol_transpt"/>
</dbReference>
<dbReference type="InterPro" id="IPR020846">
    <property type="entry name" value="MFS_dom"/>
</dbReference>
<evidence type="ECO:0000313" key="11">
    <source>
        <dbReference type="Proteomes" id="UP000191672"/>
    </source>
</evidence>
<dbReference type="PROSITE" id="PS50850">
    <property type="entry name" value="MFS"/>
    <property type="match status" value="1"/>
</dbReference>
<feature type="transmembrane region" description="Helical" evidence="8">
    <location>
        <begin position="356"/>
        <end position="378"/>
    </location>
</feature>
<dbReference type="PANTHER" id="PTHR48022:SF12">
    <property type="entry name" value="MAJOR FACILITATOR SUPERFAMILY (MFS) PROFILE DOMAIN-CONTAINING PROTEIN"/>
    <property type="match status" value="1"/>
</dbReference>
<feature type="transmembrane region" description="Helical" evidence="8">
    <location>
        <begin position="158"/>
        <end position="177"/>
    </location>
</feature>
<feature type="transmembrane region" description="Helical" evidence="8">
    <location>
        <begin position="319"/>
        <end position="341"/>
    </location>
</feature>
<dbReference type="InterPro" id="IPR050360">
    <property type="entry name" value="MFS_Sugar_Transporters"/>
</dbReference>
<gene>
    <name evidence="10" type="ORF">PENANT_c004G05505</name>
</gene>
<sequence length="576" mass="63721">MAISQSVVGRTNAEKPHGLKGFISNPYVFFTCLFASLGCIMYGYDQGVMSPVLVMENFENHFPLFMGSTIQGWLVAALELGAWAGALINGILADRISRKYAMMVAVIIFTLGTGLQAGAQTPAYFFAGRIIGGVGIGMFSMVIPLYQAEIAPPELRGSLVSLQQLSITVGTAVAFWLDYGMQFVGGIHCNPEGIDNPYLASGTYNAAQNHGHTCLGQKTIAWRLPLALQIIPAWVLFFGLFFFPFSPRWLMMKHRDEEAKSVISRLRRLPENDPLVQAEYLEIKAAVMFDEETERELVGAGGVWAPWKSLFAPNMLKRLVLGCGMMIFQQFTGINAVLYYAPQIFSSFGFTSTKTTLLATGVTGILQIIFTFPSVLFLDKFGRKTFLMVGAAGMFLCHIIVAIVEGIYKPKWDLNEGLAQSQGWVAIAFIWLFAVNFAYSWGPVTWVLAQEIFPNSQRSRGVSIVASTNWMFNFVIGLTTKDMLNSMKYGTYIFFAIFSAGGGFFVWKFAPETKDKTLEELDVFFGGGMDSIAEADRLRMTRINESLGLTGVENLEDLKTEKQIHADHLEVDSTTA</sequence>
<evidence type="ECO:0000256" key="4">
    <source>
        <dbReference type="ARBA" id="ARBA00022692"/>
    </source>
</evidence>
<keyword evidence="4 8" id="KW-0812">Transmembrane</keyword>
<dbReference type="EMBL" id="MDYN01000004">
    <property type="protein sequence ID" value="OQD88216.1"/>
    <property type="molecule type" value="Genomic_DNA"/>
</dbReference>
<dbReference type="InterPro" id="IPR036259">
    <property type="entry name" value="MFS_trans_sf"/>
</dbReference>
<feature type="transmembrane region" description="Helical" evidence="8">
    <location>
        <begin position="100"/>
        <end position="117"/>
    </location>
</feature>
<dbReference type="FunFam" id="1.20.1250.20:FF:000388">
    <property type="entry name" value="MFS sugar transporter, putative"/>
    <property type="match status" value="1"/>
</dbReference>
<organism evidence="10 11">
    <name type="scientific">Penicillium antarcticum</name>
    <dbReference type="NCBI Taxonomy" id="416450"/>
    <lineage>
        <taxon>Eukaryota</taxon>
        <taxon>Fungi</taxon>
        <taxon>Dikarya</taxon>
        <taxon>Ascomycota</taxon>
        <taxon>Pezizomycotina</taxon>
        <taxon>Eurotiomycetes</taxon>
        <taxon>Eurotiomycetidae</taxon>
        <taxon>Eurotiales</taxon>
        <taxon>Aspergillaceae</taxon>
        <taxon>Penicillium</taxon>
    </lineage>
</organism>
<evidence type="ECO:0000256" key="5">
    <source>
        <dbReference type="ARBA" id="ARBA00022989"/>
    </source>
</evidence>
<dbReference type="FunFam" id="1.20.1250.20:FF:000451">
    <property type="entry name" value="MFS sugar transporter, putative"/>
    <property type="match status" value="1"/>
</dbReference>
<dbReference type="Pfam" id="PF00083">
    <property type="entry name" value="Sugar_tr"/>
    <property type="match status" value="1"/>
</dbReference>
<dbReference type="InterPro" id="IPR005828">
    <property type="entry name" value="MFS_sugar_transport-like"/>
</dbReference>
<dbReference type="PROSITE" id="PS00216">
    <property type="entry name" value="SUGAR_TRANSPORT_1"/>
    <property type="match status" value="1"/>
</dbReference>
<keyword evidence="6 8" id="KW-0472">Membrane</keyword>
<feature type="transmembrane region" description="Helical" evidence="8">
    <location>
        <begin position="27"/>
        <end position="44"/>
    </location>
</feature>
<evidence type="ECO:0000313" key="10">
    <source>
        <dbReference type="EMBL" id="OQD88216.1"/>
    </source>
</evidence>
<comment type="similarity">
    <text evidence="2 7">Belongs to the major facilitator superfamily. Sugar transporter (TC 2.A.1.1) family.</text>
</comment>
<dbReference type="InterPro" id="IPR005829">
    <property type="entry name" value="Sugar_transporter_CS"/>
</dbReference>
<proteinExistence type="inferred from homology"/>
<name>A0A1V6QH77_9EURO</name>
<dbReference type="GO" id="GO:0016020">
    <property type="term" value="C:membrane"/>
    <property type="evidence" value="ECO:0007669"/>
    <property type="project" value="UniProtKB-SubCell"/>
</dbReference>
<comment type="caution">
    <text evidence="10">The sequence shown here is derived from an EMBL/GenBank/DDBJ whole genome shotgun (WGS) entry which is preliminary data.</text>
</comment>
<evidence type="ECO:0000256" key="8">
    <source>
        <dbReference type="SAM" id="Phobius"/>
    </source>
</evidence>
<evidence type="ECO:0000256" key="1">
    <source>
        <dbReference type="ARBA" id="ARBA00004141"/>
    </source>
</evidence>
<feature type="transmembrane region" description="Helical" evidence="8">
    <location>
        <begin position="461"/>
        <end position="480"/>
    </location>
</feature>
<keyword evidence="11" id="KW-1185">Reference proteome</keyword>
<keyword evidence="3 7" id="KW-0813">Transport</keyword>
<feature type="transmembrane region" description="Helical" evidence="8">
    <location>
        <begin position="123"/>
        <end position="146"/>
    </location>
</feature>
<protein>
    <recommendedName>
        <fullName evidence="9">Major facilitator superfamily (MFS) profile domain-containing protein</fullName>
    </recommendedName>
</protein>
<dbReference type="PRINTS" id="PR00171">
    <property type="entry name" value="SUGRTRNSPORT"/>
</dbReference>
<reference evidence="11" key="1">
    <citation type="journal article" date="2017" name="Nat. Microbiol.">
        <title>Global analysis of biosynthetic gene clusters reveals vast potential of secondary metabolite production in Penicillium species.</title>
        <authorList>
            <person name="Nielsen J.C."/>
            <person name="Grijseels S."/>
            <person name="Prigent S."/>
            <person name="Ji B."/>
            <person name="Dainat J."/>
            <person name="Nielsen K.F."/>
            <person name="Frisvad J.C."/>
            <person name="Workman M."/>
            <person name="Nielsen J."/>
        </authorList>
    </citation>
    <scope>NUCLEOTIDE SEQUENCE [LARGE SCALE GENOMIC DNA]</scope>
    <source>
        <strain evidence="11">IBT 31811</strain>
    </source>
</reference>
<dbReference type="PANTHER" id="PTHR48022">
    <property type="entry name" value="PLASTIDIC GLUCOSE TRANSPORTER 4"/>
    <property type="match status" value="1"/>
</dbReference>
<evidence type="ECO:0000256" key="2">
    <source>
        <dbReference type="ARBA" id="ARBA00010992"/>
    </source>
</evidence>
<comment type="subcellular location">
    <subcellularLocation>
        <location evidence="1">Membrane</location>
        <topology evidence="1">Multi-pass membrane protein</topology>
    </subcellularLocation>
</comment>
<dbReference type="SUPFAM" id="SSF103473">
    <property type="entry name" value="MFS general substrate transporter"/>
    <property type="match status" value="1"/>
</dbReference>
<feature type="domain" description="Major facilitator superfamily (MFS) profile" evidence="9">
    <location>
        <begin position="31"/>
        <end position="514"/>
    </location>
</feature>